<name>D3BRF4_HETP5</name>
<dbReference type="InterPro" id="IPR052050">
    <property type="entry name" value="SecEffector_AnkRepeat"/>
</dbReference>
<evidence type="ECO:0000256" key="1">
    <source>
        <dbReference type="SAM" id="Coils"/>
    </source>
</evidence>
<comment type="caution">
    <text evidence="2">The sequence shown here is derived from an EMBL/GenBank/DDBJ whole genome shotgun (WGS) entry which is preliminary data.</text>
</comment>
<accession>D3BRF4</accession>
<dbReference type="PANTHER" id="PTHR46586:SF1">
    <property type="entry name" value="ANKYRIN REPEAT-CONTAINING PROTEIN"/>
    <property type="match status" value="1"/>
</dbReference>
<dbReference type="RefSeq" id="XP_020428120.1">
    <property type="nucleotide sequence ID" value="XM_020581333.1"/>
</dbReference>
<dbReference type="Gene3D" id="1.25.40.20">
    <property type="entry name" value="Ankyrin repeat-containing domain"/>
    <property type="match status" value="2"/>
</dbReference>
<protein>
    <submittedName>
        <fullName evidence="2">Uncharacterized protein</fullName>
    </submittedName>
</protein>
<dbReference type="SUPFAM" id="SSF48403">
    <property type="entry name" value="Ankyrin repeat"/>
    <property type="match status" value="1"/>
</dbReference>
<dbReference type="Proteomes" id="UP000001396">
    <property type="component" value="Unassembled WGS sequence"/>
</dbReference>
<dbReference type="SUPFAM" id="SSF140860">
    <property type="entry name" value="Pseudo ankyrin repeat-like"/>
    <property type="match status" value="1"/>
</dbReference>
<keyword evidence="1" id="KW-0175">Coiled coil</keyword>
<keyword evidence="3" id="KW-1185">Reference proteome</keyword>
<dbReference type="InterPro" id="IPR036770">
    <property type="entry name" value="Ankyrin_rpt-contain_sf"/>
</dbReference>
<dbReference type="InterPro" id="IPR002110">
    <property type="entry name" value="Ankyrin_rpt"/>
</dbReference>
<feature type="coiled-coil region" evidence="1">
    <location>
        <begin position="953"/>
        <end position="980"/>
    </location>
</feature>
<proteinExistence type="predicted"/>
<dbReference type="InParanoid" id="D3BRF4"/>
<dbReference type="PANTHER" id="PTHR46586">
    <property type="entry name" value="ANKYRIN REPEAT-CONTAINING PROTEIN"/>
    <property type="match status" value="1"/>
</dbReference>
<organism evidence="2 3">
    <name type="scientific">Heterostelium pallidum (strain ATCC 26659 / Pp 5 / PN500)</name>
    <name type="common">Cellular slime mold</name>
    <name type="synonym">Polysphondylium pallidum</name>
    <dbReference type="NCBI Taxonomy" id="670386"/>
    <lineage>
        <taxon>Eukaryota</taxon>
        <taxon>Amoebozoa</taxon>
        <taxon>Evosea</taxon>
        <taxon>Eumycetozoa</taxon>
        <taxon>Dictyostelia</taxon>
        <taxon>Acytosteliales</taxon>
        <taxon>Acytosteliaceae</taxon>
        <taxon>Heterostelium</taxon>
    </lineage>
</organism>
<dbReference type="EMBL" id="ADBJ01000050">
    <property type="protein sequence ID" value="EFA75986.1"/>
    <property type="molecule type" value="Genomic_DNA"/>
</dbReference>
<evidence type="ECO:0000313" key="3">
    <source>
        <dbReference type="Proteomes" id="UP000001396"/>
    </source>
</evidence>
<dbReference type="SMART" id="SM00248">
    <property type="entry name" value="ANK"/>
    <property type="match status" value="4"/>
</dbReference>
<gene>
    <name evidence="2" type="ORF">PPL_10564</name>
</gene>
<dbReference type="GeneID" id="31366033"/>
<evidence type="ECO:0000313" key="2">
    <source>
        <dbReference type="EMBL" id="EFA75986.1"/>
    </source>
</evidence>
<sequence>MNNNLFNLIINNIYIRKLLFNNVSLIHNVFEESVLKWSELIISEYHLAYYGYIDQLKNLKSQKKNNNKKINNSLVSSDIIHPIQVLDFVYPLPSVAAKQGNLQLLEYLLEVGELFSGEELSLVVVNRHFHLVGYFLEKFGQSQNLDSALCACAEHGHLELFQQIYEYGDDYNDWSKIGDVAFKHKNFDIAKWLNEKRGVTCCPDTATELFSLGDRDIIDWLLRTGVRFSRSVLIEAIKIGDLKLLDTLHKKIYYFLNDNHAIQTAIQHNQMEILDHLIFQKKLRRSSLKTIVERGNLEMLKHLYQTQPTTFRRDLVDKAAEHCHIDILEYLVLELGLIPTDDSFKFAAAKGQMEAIEFLYNHTAIKPNISSLEDAITNNQYEVVEWIAINEPKLIQQYLSFAITKRTDIRIVEILFDLGATFSHLNYVFEALRYGRFDLVDLFFDSVSLDSKSMLAFGKSMYTNHYALPFKSVKYFFNKYCDINSCTKNISIKDLSTTHLDHAHFLLERLDDDQWKELLPKLWNMSLGFIRYLLEYKRIPMPPNFCEDLAKINDFEKIKYLHHNGLLDSTKVLDISVERGHMYLIRFLHRKTTLEFSKDAVLYAASRSFKSVVKYIYYNGMNQSDFITTNDKPNPNVPIDNFWSYPLCLKRSIVSNSYLININSSRSKIDQTSLNFKRSISFFNKLFNRDSVNNNINRKDQEYTKKLTYVQTLSFIDHDEDSLKKIDEVIAEYPNDFKALLVRIRICSKLNNKSETWNTICAAVNSLLDTTATFKSTDDFQRAYETLVATVRELIEQSSIDHTMADFFRAVTKLNTDLPGYIVRPAYLEFLSVGDNVQCYSILKRLEKSKEFIPFDSIQLGLLEYRREEYEKSLEHIDGGLASFDEIENSEWRVISRELLISALNVKHLIYTKHRPDVQGAIGSLELLVRKYPDYEPYKINASLAYLYSQRAVARFKDSLKHAKIAIKHLNENIKNERFELYSNTIACMTRLKLERSECDKFINESMADVQRLSSTIGVTREMVDFLGLAASDYVLSLDFNWKEWNEFKEKTCSETDRDRILFIKRSSSNQEIAESLALWISLLEKHMATTSPSNDGSIFLNHLKSILQTTSIMVDLLIRGNLEFQIPYGIAGMINSILDRATNYIPSNGNSPFYLYPWKMVSYPSTTSESIDYLLVKNFLNPDTYESSYKRVESLIKSGKSIGYALRFGAFPETIDATTEDQLEVLFDTEEKLDRFDSEADKLYFQAIRGYSEVMFLKSSRGIDKLQALVTKQPTFYVAQVLLSTSLISLGRFNQAKSVLNKIMDNDKINHHIKSVATLHLSTIDYIEGDYRSALDRLESIYVKGWLELNSDSMLNYQIRCRLVSVHGQILVKIFSDMIKENDSISKEHKMLFYLSRSMANVLLFNFKECMTDFEKLDIEYSQIIRHVEKTVGRLVNVAQFEYLNKHYKLFLPYLEQANLEPLQINTDDIITSLYIAASSLASSINKPTQSKQLIQEAQKTNEFKLDVLE</sequence>
<reference evidence="2 3" key="1">
    <citation type="journal article" date="2011" name="Genome Res.">
        <title>Phylogeny-wide analysis of social amoeba genomes highlights ancient origins for complex intercellular communication.</title>
        <authorList>
            <person name="Heidel A.J."/>
            <person name="Lawal H.M."/>
            <person name="Felder M."/>
            <person name="Schilde C."/>
            <person name="Helps N.R."/>
            <person name="Tunggal B."/>
            <person name="Rivero F."/>
            <person name="John U."/>
            <person name="Schleicher M."/>
            <person name="Eichinger L."/>
            <person name="Platzer M."/>
            <person name="Noegel A.A."/>
            <person name="Schaap P."/>
            <person name="Gloeckner G."/>
        </authorList>
    </citation>
    <scope>NUCLEOTIDE SEQUENCE [LARGE SCALE GENOMIC DNA]</scope>
    <source>
        <strain evidence="3">ATCC 26659 / Pp 5 / PN500</strain>
    </source>
</reference>